<proteinExistence type="predicted"/>
<evidence type="ECO:0000313" key="1">
    <source>
        <dbReference type="EMBL" id="KAF9450479.1"/>
    </source>
</evidence>
<protein>
    <submittedName>
        <fullName evidence="1">Uncharacterized protein</fullName>
    </submittedName>
</protein>
<keyword evidence="2" id="KW-1185">Reference proteome</keyword>
<dbReference type="AlphaFoldDB" id="A0A9P5XHI7"/>
<comment type="caution">
    <text evidence="1">The sequence shown here is derived from an EMBL/GenBank/DDBJ whole genome shotgun (WGS) entry which is preliminary data.</text>
</comment>
<organism evidence="1 2">
    <name type="scientific">Macrolepiota fuliginosa MF-IS2</name>
    <dbReference type="NCBI Taxonomy" id="1400762"/>
    <lineage>
        <taxon>Eukaryota</taxon>
        <taxon>Fungi</taxon>
        <taxon>Dikarya</taxon>
        <taxon>Basidiomycota</taxon>
        <taxon>Agaricomycotina</taxon>
        <taxon>Agaricomycetes</taxon>
        <taxon>Agaricomycetidae</taxon>
        <taxon>Agaricales</taxon>
        <taxon>Agaricineae</taxon>
        <taxon>Agaricaceae</taxon>
        <taxon>Macrolepiota</taxon>
    </lineage>
</organism>
<reference evidence="1" key="1">
    <citation type="submission" date="2020-11" db="EMBL/GenBank/DDBJ databases">
        <authorList>
            <consortium name="DOE Joint Genome Institute"/>
            <person name="Ahrendt S."/>
            <person name="Riley R."/>
            <person name="Andreopoulos W."/>
            <person name="Labutti K."/>
            <person name="Pangilinan J."/>
            <person name="Ruiz-Duenas F.J."/>
            <person name="Barrasa J.M."/>
            <person name="Sanchez-Garcia M."/>
            <person name="Camarero S."/>
            <person name="Miyauchi S."/>
            <person name="Serrano A."/>
            <person name="Linde D."/>
            <person name="Babiker R."/>
            <person name="Drula E."/>
            <person name="Ayuso-Fernandez I."/>
            <person name="Pacheco R."/>
            <person name="Padilla G."/>
            <person name="Ferreira P."/>
            <person name="Barriuso J."/>
            <person name="Kellner H."/>
            <person name="Castanera R."/>
            <person name="Alfaro M."/>
            <person name="Ramirez L."/>
            <person name="Pisabarro A.G."/>
            <person name="Kuo A."/>
            <person name="Tritt A."/>
            <person name="Lipzen A."/>
            <person name="He G."/>
            <person name="Yan M."/>
            <person name="Ng V."/>
            <person name="Cullen D."/>
            <person name="Martin F."/>
            <person name="Rosso M.-N."/>
            <person name="Henrissat B."/>
            <person name="Hibbett D."/>
            <person name="Martinez A.T."/>
            <person name="Grigoriev I.V."/>
        </authorList>
    </citation>
    <scope>NUCLEOTIDE SEQUENCE</scope>
    <source>
        <strain evidence="1">MF-IS2</strain>
    </source>
</reference>
<accession>A0A9P5XHI7</accession>
<gene>
    <name evidence="1" type="ORF">P691DRAFT_773892</name>
</gene>
<dbReference type="Proteomes" id="UP000807342">
    <property type="component" value="Unassembled WGS sequence"/>
</dbReference>
<sequence length="206" mass="23285">MRILGVYAYFPTRSLSALPFAKFLHISQVEWESAISHLHAVLDVGRGVHFHEEAFGDFLRDPSRSRDLHVEALGVSEKVALLSLRWYNWLNRRACVIDELEAKALDPLYRNRVGGCCSLDGPLAELTRGAGTTNDISECIESIQAFVFDVVWDACADASRDQRILTRLLEEINQLNWCRRDGSALLRIINIFSTELVAIRFNGAHN</sequence>
<evidence type="ECO:0000313" key="2">
    <source>
        <dbReference type="Proteomes" id="UP000807342"/>
    </source>
</evidence>
<dbReference type="EMBL" id="MU151104">
    <property type="protein sequence ID" value="KAF9450479.1"/>
    <property type="molecule type" value="Genomic_DNA"/>
</dbReference>
<name>A0A9P5XHI7_9AGAR</name>